<comment type="subcellular location">
    <subcellularLocation>
        <location evidence="1">Secreted</location>
        <location evidence="1">Extracellular space</location>
        <location evidence="1">Extracellular matrix</location>
        <location evidence="1">Basement membrane</location>
    </subcellularLocation>
</comment>
<evidence type="ECO:0000313" key="14">
    <source>
        <dbReference type="EMBL" id="KAG0727641.1"/>
    </source>
</evidence>
<feature type="domain" description="Laminin EGF-like" evidence="12">
    <location>
        <begin position="91"/>
        <end position="136"/>
    </location>
</feature>
<feature type="domain" description="Laminin EGF-like" evidence="12">
    <location>
        <begin position="182"/>
        <end position="229"/>
    </location>
</feature>
<evidence type="ECO:0000256" key="6">
    <source>
        <dbReference type="ARBA" id="ARBA00022869"/>
    </source>
</evidence>
<dbReference type="GO" id="GO:0005604">
    <property type="term" value="C:basement membrane"/>
    <property type="evidence" value="ECO:0007669"/>
    <property type="project" value="UniProtKB-SubCell"/>
</dbReference>
<keyword evidence="10 11" id="KW-0424">Laminin EGF-like domain</keyword>
<dbReference type="FunFam" id="2.10.25.10:FF:000189">
    <property type="entry name" value="Laminin subunit alpha 2"/>
    <property type="match status" value="1"/>
</dbReference>
<dbReference type="GO" id="GO:0009887">
    <property type="term" value="P:animal organ morphogenesis"/>
    <property type="evidence" value="ECO:0007669"/>
    <property type="project" value="TreeGrafter"/>
</dbReference>
<dbReference type="CDD" id="cd00055">
    <property type="entry name" value="EGF_Lam"/>
    <property type="match status" value="4"/>
</dbReference>
<dbReference type="InterPro" id="IPR000034">
    <property type="entry name" value="Laminin_IV"/>
</dbReference>
<keyword evidence="3" id="KW-0272">Extracellular matrix</keyword>
<dbReference type="OrthoDB" id="10011303at2759"/>
<name>A0A8J4YRF9_CHIOP</name>
<dbReference type="InterPro" id="IPR002049">
    <property type="entry name" value="LE_dom"/>
</dbReference>
<reference evidence="14" key="1">
    <citation type="submission" date="2020-07" db="EMBL/GenBank/DDBJ databases">
        <title>The High-quality genome of the commercially important snow crab, Chionoecetes opilio.</title>
        <authorList>
            <person name="Jeong J.-H."/>
            <person name="Ryu S."/>
        </authorList>
    </citation>
    <scope>NUCLEOTIDE SEQUENCE</scope>
    <source>
        <strain evidence="14">MADBK_172401_WGS</strain>
        <tissue evidence="14">Digestive gland</tissue>
    </source>
</reference>
<dbReference type="FunFam" id="2.10.25.10:FF:000135">
    <property type="entry name" value="Laminin subunit beta 4"/>
    <property type="match status" value="1"/>
</dbReference>
<dbReference type="SUPFAM" id="SSF57196">
    <property type="entry name" value="EGF/Laminin"/>
    <property type="match status" value="4"/>
</dbReference>
<evidence type="ECO:0000256" key="5">
    <source>
        <dbReference type="ARBA" id="ARBA00022737"/>
    </source>
</evidence>
<evidence type="ECO:0000259" key="12">
    <source>
        <dbReference type="PROSITE" id="PS50027"/>
    </source>
</evidence>
<evidence type="ECO:0000256" key="9">
    <source>
        <dbReference type="ARBA" id="ARBA00023180"/>
    </source>
</evidence>
<feature type="domain" description="Laminin EGF-like" evidence="12">
    <location>
        <begin position="137"/>
        <end position="181"/>
    </location>
</feature>
<dbReference type="PRINTS" id="PR00011">
    <property type="entry name" value="EGFLAMININ"/>
</dbReference>
<proteinExistence type="predicted"/>
<feature type="disulfide bond" evidence="11">
    <location>
        <begin position="91"/>
        <end position="103"/>
    </location>
</feature>
<keyword evidence="5" id="KW-0677">Repeat</keyword>
<evidence type="ECO:0000256" key="4">
    <source>
        <dbReference type="ARBA" id="ARBA00022729"/>
    </source>
</evidence>
<evidence type="ECO:0000256" key="10">
    <source>
        <dbReference type="ARBA" id="ARBA00023292"/>
    </source>
</evidence>
<feature type="disulfide bond" evidence="11">
    <location>
        <begin position="154"/>
        <end position="163"/>
    </location>
</feature>
<dbReference type="PANTHER" id="PTHR10574:SF406">
    <property type="entry name" value="LAMININ SUBUNIT ALPHA 5"/>
    <property type="match status" value="1"/>
</dbReference>
<dbReference type="Pfam" id="PF00053">
    <property type="entry name" value="EGF_laminin"/>
    <property type="match status" value="3"/>
</dbReference>
<evidence type="ECO:0000259" key="13">
    <source>
        <dbReference type="PROSITE" id="PS51115"/>
    </source>
</evidence>
<evidence type="ECO:0000256" key="11">
    <source>
        <dbReference type="PROSITE-ProRule" id="PRU00460"/>
    </source>
</evidence>
<keyword evidence="15" id="KW-1185">Reference proteome</keyword>
<protein>
    <submittedName>
        <fullName evidence="14">Laminin subunit alpha</fullName>
    </submittedName>
</protein>
<keyword evidence="8 11" id="KW-1015">Disulfide bond</keyword>
<dbReference type="GO" id="GO:0009888">
    <property type="term" value="P:tissue development"/>
    <property type="evidence" value="ECO:0007669"/>
    <property type="project" value="TreeGrafter"/>
</dbReference>
<gene>
    <name evidence="14" type="primary">LanA_0</name>
    <name evidence="14" type="ORF">GWK47_034230</name>
</gene>
<dbReference type="AlphaFoldDB" id="A0A8J4YRF9"/>
<dbReference type="Gene3D" id="2.10.25.10">
    <property type="entry name" value="Laminin"/>
    <property type="match status" value="4"/>
</dbReference>
<feature type="disulfide bond" evidence="11">
    <location>
        <begin position="93"/>
        <end position="110"/>
    </location>
</feature>
<dbReference type="PROSITE" id="PS51115">
    <property type="entry name" value="LAMININ_IVA"/>
    <property type="match status" value="1"/>
</dbReference>
<evidence type="ECO:0000256" key="3">
    <source>
        <dbReference type="ARBA" id="ARBA00022530"/>
    </source>
</evidence>
<keyword evidence="7" id="KW-0175">Coiled coil</keyword>
<evidence type="ECO:0000313" key="15">
    <source>
        <dbReference type="Proteomes" id="UP000770661"/>
    </source>
</evidence>
<feature type="disulfide bond" evidence="11">
    <location>
        <begin position="232"/>
        <end position="249"/>
    </location>
</feature>
<feature type="disulfide bond" evidence="11">
    <location>
        <begin position="230"/>
        <end position="242"/>
    </location>
</feature>
<evidence type="ECO:0000256" key="1">
    <source>
        <dbReference type="ARBA" id="ARBA00004302"/>
    </source>
</evidence>
<dbReference type="PROSITE" id="PS01248">
    <property type="entry name" value="EGF_LAM_1"/>
    <property type="match status" value="2"/>
</dbReference>
<comment type="caution">
    <text evidence="11">Lacks conserved residue(s) required for the propagation of feature annotation.</text>
</comment>
<evidence type="ECO:0000256" key="7">
    <source>
        <dbReference type="ARBA" id="ARBA00023054"/>
    </source>
</evidence>
<evidence type="ECO:0000256" key="2">
    <source>
        <dbReference type="ARBA" id="ARBA00022525"/>
    </source>
</evidence>
<feature type="disulfide bond" evidence="11">
    <location>
        <begin position="251"/>
        <end position="260"/>
    </location>
</feature>
<dbReference type="InterPro" id="IPR050440">
    <property type="entry name" value="Laminin/Netrin_ECM"/>
</dbReference>
<feature type="domain" description="Laminin EGF-like" evidence="12">
    <location>
        <begin position="230"/>
        <end position="280"/>
    </location>
</feature>
<dbReference type="FunFam" id="2.10.25.10:FF:000407">
    <property type="entry name" value="Laminin subunit alpha-3"/>
    <property type="match status" value="1"/>
</dbReference>
<keyword evidence="9" id="KW-0325">Glycoprotein</keyword>
<feature type="domain" description="Laminin IV type A" evidence="13">
    <location>
        <begin position="303"/>
        <end position="396"/>
    </location>
</feature>
<dbReference type="PANTHER" id="PTHR10574">
    <property type="entry name" value="NETRIN/LAMININ-RELATED"/>
    <property type="match status" value="1"/>
</dbReference>
<evidence type="ECO:0000256" key="8">
    <source>
        <dbReference type="ARBA" id="ARBA00023157"/>
    </source>
</evidence>
<keyword evidence="4" id="KW-0732">Signal</keyword>
<sequence>MNLSTNANKISHYPVPLQEPAHKSIWVDYVLVVPAQQFTQEIMQELPVDRTAEYIKYCGQNHFHIGLNSSQFCKKAAFELTMDYNSGALPCQCDFYGSVSFQCESFGGQCPCKPNIIGQRCNRCKTGYYGFPECRPCACPSTALCEPVTGDCICPPRVEGGRCERCAPYTYGYDPIIGCEECQCSPLGVRTGNLQCDLQTGQCSCKGNVVGRRCDRCAAGYWGFAFCQLCECDLRGSEADICSQEDARCFCKLNVQGRSCDSCRDGSYNLEESNPDGCTKCFCFGKTEYCSSADYYWAKARADDISRWNVVVVEQAHDFTGVPSLTFTSLPEPPVYYQDLIQQDLEGVEEYFPGSQVFFTAPPSYLGNHVKSYGGFLRYSLVFVRANEGEGRVMFS</sequence>
<feature type="disulfide bond" evidence="11">
    <location>
        <begin position="205"/>
        <end position="214"/>
    </location>
</feature>
<comment type="caution">
    <text evidence="14">The sequence shown here is derived from an EMBL/GenBank/DDBJ whole genome shotgun (WGS) entry which is preliminary data.</text>
</comment>
<dbReference type="EMBL" id="JACEEZ010003119">
    <property type="protein sequence ID" value="KAG0727641.1"/>
    <property type="molecule type" value="Genomic_DNA"/>
</dbReference>
<keyword evidence="2" id="KW-0964">Secreted</keyword>
<accession>A0A8J4YRF9</accession>
<feature type="disulfide bond" evidence="11">
    <location>
        <begin position="112"/>
        <end position="121"/>
    </location>
</feature>
<dbReference type="PROSITE" id="PS50027">
    <property type="entry name" value="EGF_LAM_2"/>
    <property type="match status" value="4"/>
</dbReference>
<dbReference type="SMART" id="SM00180">
    <property type="entry name" value="EGF_Lam"/>
    <property type="match status" value="4"/>
</dbReference>
<dbReference type="FunFam" id="2.10.25.10:FF:000083">
    <property type="entry name" value="Laminin subunit alpha"/>
    <property type="match status" value="1"/>
</dbReference>
<dbReference type="Pfam" id="PF00052">
    <property type="entry name" value="Laminin_B"/>
    <property type="match status" value="1"/>
</dbReference>
<dbReference type="Proteomes" id="UP000770661">
    <property type="component" value="Unassembled WGS sequence"/>
</dbReference>
<organism evidence="14 15">
    <name type="scientific">Chionoecetes opilio</name>
    <name type="common">Atlantic snow crab</name>
    <name type="synonym">Cancer opilio</name>
    <dbReference type="NCBI Taxonomy" id="41210"/>
    <lineage>
        <taxon>Eukaryota</taxon>
        <taxon>Metazoa</taxon>
        <taxon>Ecdysozoa</taxon>
        <taxon>Arthropoda</taxon>
        <taxon>Crustacea</taxon>
        <taxon>Multicrustacea</taxon>
        <taxon>Malacostraca</taxon>
        <taxon>Eumalacostraca</taxon>
        <taxon>Eucarida</taxon>
        <taxon>Decapoda</taxon>
        <taxon>Pleocyemata</taxon>
        <taxon>Brachyura</taxon>
        <taxon>Eubrachyura</taxon>
        <taxon>Majoidea</taxon>
        <taxon>Majidae</taxon>
        <taxon>Chionoecetes</taxon>
    </lineage>
</organism>
<keyword evidence="6" id="KW-0084">Basement membrane</keyword>